<organism evidence="3 4">
    <name type="scientific">Paenibacillus larvae</name>
    <dbReference type="NCBI Taxonomy" id="1464"/>
    <lineage>
        <taxon>Bacteria</taxon>
        <taxon>Bacillati</taxon>
        <taxon>Bacillota</taxon>
        <taxon>Bacilli</taxon>
        <taxon>Bacillales</taxon>
        <taxon>Paenibacillaceae</taxon>
        <taxon>Paenibacillus</taxon>
    </lineage>
</organism>
<dbReference type="PROSITE" id="PS51096">
    <property type="entry name" value="PTS_EIIA_TYPE_4"/>
    <property type="match status" value="1"/>
</dbReference>
<evidence type="ECO:0000259" key="2">
    <source>
        <dbReference type="PROSITE" id="PS51096"/>
    </source>
</evidence>
<reference evidence="3" key="1">
    <citation type="journal article" date="2023" name="J. Vet. Diagn. Invest.">
        <title>Oxytetracycline-resistant Paenibacillus larvae identified in commercial beekeeping operations in Saskatchewan using pooled honey sampling.</title>
        <authorList>
            <person name="Obshta O."/>
            <person name="Zabrodski M.W."/>
            <person name="Soomro T."/>
            <person name="Wilson G."/>
            <person name="Masood F."/>
            <person name="Thebeau J."/>
            <person name="Silva M.C.B."/>
            <person name="Biganski S."/>
            <person name="Kozii I.V."/>
            <person name="Koziy R.V."/>
            <person name="Raza M.F."/>
            <person name="Jose M.S."/>
            <person name="Simko E."/>
            <person name="Wood S.C."/>
        </authorList>
    </citation>
    <scope>NUCLEOTIDE SEQUENCE</scope>
    <source>
        <strain evidence="3">PL001</strain>
    </source>
</reference>
<name>A0AAP5N594_9BACL</name>
<dbReference type="EMBL" id="JARQGV010000004">
    <property type="protein sequence ID" value="MDT2253230.1"/>
    <property type="molecule type" value="Genomic_DNA"/>
</dbReference>
<dbReference type="GO" id="GO:0016020">
    <property type="term" value="C:membrane"/>
    <property type="evidence" value="ECO:0007669"/>
    <property type="project" value="InterPro"/>
</dbReference>
<dbReference type="RefSeq" id="WP_024094442.1">
    <property type="nucleotide sequence ID" value="NZ_CBCRXL010000035.1"/>
</dbReference>
<evidence type="ECO:0000256" key="1">
    <source>
        <dbReference type="ARBA" id="ARBA00022679"/>
    </source>
</evidence>
<evidence type="ECO:0000313" key="3">
    <source>
        <dbReference type="EMBL" id="MDT2253230.1"/>
    </source>
</evidence>
<keyword evidence="1" id="KW-0808">Transferase</keyword>
<dbReference type="AlphaFoldDB" id="A0AAP5N594"/>
<proteinExistence type="predicted"/>
<feature type="domain" description="PTS EIIA type-4" evidence="2">
    <location>
        <begin position="1"/>
        <end position="127"/>
    </location>
</feature>
<dbReference type="GO" id="GO:0009401">
    <property type="term" value="P:phosphoenolpyruvate-dependent sugar phosphotransferase system"/>
    <property type="evidence" value="ECO:0007669"/>
    <property type="project" value="InterPro"/>
</dbReference>
<dbReference type="Gene3D" id="3.40.50.510">
    <property type="entry name" value="Phosphotransferase system, mannose-type IIA component"/>
    <property type="match status" value="1"/>
</dbReference>
<dbReference type="SUPFAM" id="SSF53062">
    <property type="entry name" value="PTS system fructose IIA component-like"/>
    <property type="match status" value="1"/>
</dbReference>
<accession>A0AAP5N594</accession>
<protein>
    <submittedName>
        <fullName evidence="3">PTS mannose transporter subunit IIA</fullName>
    </submittedName>
</protein>
<dbReference type="InterPro" id="IPR036662">
    <property type="entry name" value="PTS_EIIA_man-typ_sf"/>
</dbReference>
<dbReference type="GO" id="GO:0016740">
    <property type="term" value="F:transferase activity"/>
    <property type="evidence" value="ECO:0007669"/>
    <property type="project" value="UniProtKB-KW"/>
</dbReference>
<evidence type="ECO:0000313" key="4">
    <source>
        <dbReference type="Proteomes" id="UP001259239"/>
    </source>
</evidence>
<comment type="caution">
    <text evidence="3">The sequence shown here is derived from an EMBL/GenBank/DDBJ whole genome shotgun (WGS) entry which is preliminary data.</text>
</comment>
<dbReference type="GeneID" id="64219583"/>
<dbReference type="InterPro" id="IPR004701">
    <property type="entry name" value="PTS_EIIA_man-typ"/>
</dbReference>
<dbReference type="PANTHER" id="PTHR33799">
    <property type="entry name" value="PTS PERMEASE-RELATED-RELATED"/>
    <property type="match status" value="1"/>
</dbReference>
<reference evidence="3" key="2">
    <citation type="submission" date="2023-03" db="EMBL/GenBank/DDBJ databases">
        <authorList>
            <person name="Obshta O."/>
            <person name="Zabrodski M.W."/>
            <person name="Soomro T."/>
            <person name="Wilson G."/>
            <person name="Masood F."/>
            <person name="Thebeau J."/>
            <person name="Bezerra Da Silva M.C."/>
            <person name="Raza F."/>
            <person name="Biganski S."/>
            <person name="Jose M."/>
            <person name="Camilli M."/>
            <person name="Kozii I.V."/>
            <person name="Kozii R.V."/>
            <person name="Simko E."/>
            <person name="Wood S.C."/>
        </authorList>
    </citation>
    <scope>NUCLEOTIDE SEQUENCE</scope>
    <source>
        <strain evidence="3">PL001</strain>
    </source>
</reference>
<dbReference type="InterPro" id="IPR051471">
    <property type="entry name" value="Bacterial_PTS_sugar_comp"/>
</dbReference>
<dbReference type="Pfam" id="PF03610">
    <property type="entry name" value="EIIA-man"/>
    <property type="match status" value="1"/>
</dbReference>
<gene>
    <name evidence="3" type="ORF">P7H09_18795</name>
</gene>
<dbReference type="PANTHER" id="PTHR33799:SF1">
    <property type="entry name" value="PTS SYSTEM MANNOSE-SPECIFIC EIIAB COMPONENT-RELATED"/>
    <property type="match status" value="1"/>
</dbReference>
<sequence>MNVLVVSHEGMASGLVKAVRMIIGPQEQLFWLELTEEGGVLPFAAELEARLNSWQKSGQSGLLFTDLLGGTPMNQAMAVTTKLDLTKKVKIISGYNLAIVLEALSIEDTSFENVDINQLLEAGKQGIAYPEPGASLAHDLDE</sequence>
<dbReference type="Proteomes" id="UP001259239">
    <property type="component" value="Unassembled WGS sequence"/>
</dbReference>